<gene>
    <name evidence="1" type="ORF">ER308_09230</name>
</gene>
<evidence type="ECO:0000313" key="1">
    <source>
        <dbReference type="EMBL" id="QBI19711.1"/>
    </source>
</evidence>
<organism evidence="1 2">
    <name type="scientific">Egibacter rhizosphaerae</name>
    <dbReference type="NCBI Taxonomy" id="1670831"/>
    <lineage>
        <taxon>Bacteria</taxon>
        <taxon>Bacillati</taxon>
        <taxon>Actinomycetota</taxon>
        <taxon>Nitriliruptoria</taxon>
        <taxon>Egibacterales</taxon>
        <taxon>Egibacteraceae</taxon>
        <taxon>Egibacter</taxon>
    </lineage>
</organism>
<dbReference type="AlphaFoldDB" id="A0A411YEU3"/>
<protein>
    <submittedName>
        <fullName evidence="1">DUF4446 family protein</fullName>
    </submittedName>
</protein>
<dbReference type="RefSeq" id="WP_131154708.1">
    <property type="nucleotide sequence ID" value="NZ_CP036402.1"/>
</dbReference>
<proteinExistence type="predicted"/>
<dbReference type="OrthoDB" id="5244042at2"/>
<dbReference type="KEGG" id="erz:ER308_09230"/>
<accession>A0A411YEU3</accession>
<reference evidence="1 2" key="1">
    <citation type="submission" date="2019-01" db="EMBL/GenBank/DDBJ databases">
        <title>Egibacter rhizosphaerae EGI 80759T.</title>
        <authorList>
            <person name="Chen D.-D."/>
            <person name="Tian Y."/>
            <person name="Jiao J.-Y."/>
            <person name="Zhang X.-T."/>
            <person name="Zhang Y.-G."/>
            <person name="Zhang Y."/>
            <person name="Xiao M."/>
            <person name="Shu W.-S."/>
            <person name="Li W.-J."/>
        </authorList>
    </citation>
    <scope>NUCLEOTIDE SEQUENCE [LARGE SCALE GENOMIC DNA]</scope>
    <source>
        <strain evidence="1 2">EGI 80759</strain>
    </source>
</reference>
<dbReference type="EMBL" id="CP036402">
    <property type="protein sequence ID" value="QBI19711.1"/>
    <property type="molecule type" value="Genomic_DNA"/>
</dbReference>
<dbReference type="Pfam" id="PF14584">
    <property type="entry name" value="DUF4446"/>
    <property type="match status" value="1"/>
</dbReference>
<dbReference type="InterPro" id="IPR027981">
    <property type="entry name" value="DUF4446"/>
</dbReference>
<keyword evidence="2" id="KW-1185">Reference proteome</keyword>
<sequence>MAALAGGAALCALAALAIAVVSLMRARRVQRAYAVFSQGRSEDVLTLLRRHIDEVTALRGEVVGIEDRVDGLRRLLSGCVSRVATVRYDAFDEVGGQLSFSSAMIDERGDGVVFTAIHGRNDSRSYAKPIRAGESQFHLSDEERQVLRVALETGPVAPVSSSSQGDAR</sequence>
<name>A0A411YEU3_9ACTN</name>
<evidence type="ECO:0000313" key="2">
    <source>
        <dbReference type="Proteomes" id="UP000291469"/>
    </source>
</evidence>
<dbReference type="Proteomes" id="UP000291469">
    <property type="component" value="Chromosome"/>
</dbReference>